<accession>A0A183GEV4</accession>
<dbReference type="AlphaFoldDB" id="A0A183GEV4"/>
<evidence type="ECO:0000313" key="3">
    <source>
        <dbReference type="Proteomes" id="UP000050761"/>
    </source>
</evidence>
<evidence type="ECO:0000313" key="4">
    <source>
        <dbReference type="WBParaSite" id="HPBE_0002089301-mRNA-1"/>
    </source>
</evidence>
<dbReference type="OrthoDB" id="10620632at2759"/>
<organism evidence="3 4">
    <name type="scientific">Heligmosomoides polygyrus</name>
    <name type="common">Parasitic roundworm</name>
    <dbReference type="NCBI Taxonomy" id="6339"/>
    <lineage>
        <taxon>Eukaryota</taxon>
        <taxon>Metazoa</taxon>
        <taxon>Ecdysozoa</taxon>
        <taxon>Nematoda</taxon>
        <taxon>Chromadorea</taxon>
        <taxon>Rhabditida</taxon>
        <taxon>Rhabditina</taxon>
        <taxon>Rhabditomorpha</taxon>
        <taxon>Strongyloidea</taxon>
        <taxon>Heligmosomidae</taxon>
        <taxon>Heligmosomoides</taxon>
    </lineage>
</organism>
<feature type="compositionally biased region" description="Polar residues" evidence="1">
    <location>
        <begin position="55"/>
        <end position="64"/>
    </location>
</feature>
<dbReference type="Proteomes" id="UP000050761">
    <property type="component" value="Unassembled WGS sequence"/>
</dbReference>
<sequence length="138" mass="15570">MQRERQNDGRIKGKKKKNSDEYYYYPDAPQGQGEGDPDIFYDNEGRVDQPARTESMAQNQQVQGQVAEEHRHGSMTQDRAEKAPQQTGNVCTNASRTEVPDDGGIVHTQVLREFTSSPPWVRFHQLSQSAVVDIGFTS</sequence>
<proteinExistence type="predicted"/>
<reference evidence="2 3" key="1">
    <citation type="submission" date="2018-11" db="EMBL/GenBank/DDBJ databases">
        <authorList>
            <consortium name="Pathogen Informatics"/>
        </authorList>
    </citation>
    <scope>NUCLEOTIDE SEQUENCE [LARGE SCALE GENOMIC DNA]</scope>
</reference>
<feature type="region of interest" description="Disordered" evidence="1">
    <location>
        <begin position="1"/>
        <end position="103"/>
    </location>
</feature>
<feature type="compositionally biased region" description="Basic and acidic residues" evidence="1">
    <location>
        <begin position="67"/>
        <end position="82"/>
    </location>
</feature>
<reference evidence="4" key="2">
    <citation type="submission" date="2019-09" db="UniProtKB">
        <authorList>
            <consortium name="WormBaseParasite"/>
        </authorList>
    </citation>
    <scope>IDENTIFICATION</scope>
</reference>
<keyword evidence="3" id="KW-1185">Reference proteome</keyword>
<dbReference type="WBParaSite" id="HPBE_0002089301-mRNA-1">
    <property type="protein sequence ID" value="HPBE_0002089301-mRNA-1"/>
    <property type="gene ID" value="HPBE_0002089301"/>
</dbReference>
<protein>
    <submittedName>
        <fullName evidence="2 4">Uncharacterized protein</fullName>
    </submittedName>
</protein>
<gene>
    <name evidence="2" type="ORF">HPBE_LOCUS20891</name>
</gene>
<name>A0A183GEV4_HELPZ</name>
<evidence type="ECO:0000256" key="1">
    <source>
        <dbReference type="SAM" id="MobiDB-lite"/>
    </source>
</evidence>
<feature type="compositionally biased region" description="Basic and acidic residues" evidence="1">
    <location>
        <begin position="1"/>
        <end position="11"/>
    </location>
</feature>
<accession>A0A3P8FJF2</accession>
<evidence type="ECO:0000313" key="2">
    <source>
        <dbReference type="EMBL" id="VDP22343.1"/>
    </source>
</evidence>
<dbReference type="EMBL" id="UZAH01032525">
    <property type="protein sequence ID" value="VDP22343.1"/>
    <property type="molecule type" value="Genomic_DNA"/>
</dbReference>
<feature type="compositionally biased region" description="Polar residues" evidence="1">
    <location>
        <begin position="84"/>
        <end position="96"/>
    </location>
</feature>